<evidence type="ECO:0000313" key="3">
    <source>
        <dbReference type="Proteomes" id="UP000192602"/>
    </source>
</evidence>
<dbReference type="Proteomes" id="UP000192602">
    <property type="component" value="Unassembled WGS sequence"/>
</dbReference>
<feature type="transmembrane region" description="Helical" evidence="1">
    <location>
        <begin position="6"/>
        <end position="21"/>
    </location>
</feature>
<evidence type="ECO:0000313" key="2">
    <source>
        <dbReference type="EMBL" id="SMC10033.1"/>
    </source>
</evidence>
<keyword evidence="1" id="KW-0812">Transmembrane</keyword>
<dbReference type="AlphaFoldDB" id="A0A1W1WWB2"/>
<dbReference type="EMBL" id="FWWZ01000001">
    <property type="protein sequence ID" value="SMC10033.1"/>
    <property type="molecule type" value="Genomic_DNA"/>
</dbReference>
<dbReference type="OrthoDB" id="8904808at2"/>
<feature type="transmembrane region" description="Helical" evidence="1">
    <location>
        <begin position="28"/>
        <end position="46"/>
    </location>
</feature>
<gene>
    <name evidence="2" type="ORF">SAMN05660197_1864</name>
</gene>
<keyword evidence="3" id="KW-1185">Reference proteome</keyword>
<organism evidence="2 3">
    <name type="scientific">Nitratiruptor tergarcus DSM 16512</name>
    <dbReference type="NCBI Taxonomy" id="1069081"/>
    <lineage>
        <taxon>Bacteria</taxon>
        <taxon>Pseudomonadati</taxon>
        <taxon>Campylobacterota</taxon>
        <taxon>Epsilonproteobacteria</taxon>
        <taxon>Nautiliales</taxon>
        <taxon>Nitratiruptoraceae</taxon>
        <taxon>Nitratiruptor</taxon>
    </lineage>
</organism>
<evidence type="ECO:0000256" key="1">
    <source>
        <dbReference type="SAM" id="Phobius"/>
    </source>
</evidence>
<protein>
    <recommendedName>
        <fullName evidence="4">DUF2304 domain-containing protein</fullName>
    </recommendedName>
</protein>
<name>A0A1W1WWB2_9BACT</name>
<evidence type="ECO:0008006" key="4">
    <source>
        <dbReference type="Google" id="ProtNLM"/>
    </source>
</evidence>
<accession>A0A1W1WWB2</accession>
<dbReference type="InterPro" id="IPR019277">
    <property type="entry name" value="DUF2304"/>
</dbReference>
<dbReference type="STRING" id="1069081.SAMN05660197_1864"/>
<proteinExistence type="predicted"/>
<keyword evidence="1" id="KW-1133">Transmembrane helix</keyword>
<dbReference type="Pfam" id="PF10066">
    <property type="entry name" value="DUF2304"/>
    <property type="match status" value="1"/>
</dbReference>
<sequence>MIFVKALLIAILTAVFLLLSFSSRFRTYQRISVILFYLFLAFLILFPQKADKVAAFFGIGRGVDLVIYLSIAILSLIAAILYAKTKINERAITKIVRDIAIMKSRECNE</sequence>
<feature type="transmembrane region" description="Helical" evidence="1">
    <location>
        <begin position="66"/>
        <end position="83"/>
    </location>
</feature>
<reference evidence="3" key="1">
    <citation type="submission" date="2017-04" db="EMBL/GenBank/DDBJ databases">
        <authorList>
            <person name="Varghese N."/>
            <person name="Submissions S."/>
        </authorList>
    </citation>
    <scope>NUCLEOTIDE SEQUENCE [LARGE SCALE GENOMIC DNA]</scope>
    <source>
        <strain evidence="3">DSM 16512</strain>
    </source>
</reference>
<keyword evidence="1" id="KW-0472">Membrane</keyword>
<dbReference type="RefSeq" id="WP_084276413.1">
    <property type="nucleotide sequence ID" value="NZ_AP026671.1"/>
</dbReference>